<sequence>MDNIIEPHANFDFTKLSLGVLSSIQGGAYFTRIFFENKPLYIQTPTCSTKQGFIKHGKKIYSDLMFNNNDEVFINWLENLETKCHQLIHEKADSWFSSDNKLELNDIESAFTSPIKTFKSGRYYLLRVNAKPTLPIYGESQNLVKFEDVSAESSNISILEVQGIKFTSRNFQIEIELKQAMIVSPDPFLESCYIKKPSTKPILESAKTVTSDATTSDATTSYTVVECALKKDTIDDNINSVAEREPTVVIQTEKNAAGINLTEDEVDKIFNEQIKELDLLEEIGKDSNNTNEEHVASLVSNDDNMEFSLEFEDLNEKEKDEPGLTEVDVLLEGNLETITLKKPNHVYYEIYKQARIKAKEAKKTAIKAYLEAKNIKKTYMLEDMDDSDESEDSYDEYSEEEDEDQDVYENKNEDEENNFE</sequence>
<dbReference type="EMBL" id="MN739030">
    <property type="protein sequence ID" value="QHT36104.1"/>
    <property type="molecule type" value="Genomic_DNA"/>
</dbReference>
<evidence type="ECO:0000313" key="2">
    <source>
        <dbReference type="EMBL" id="QHT36104.1"/>
    </source>
</evidence>
<reference evidence="2" key="1">
    <citation type="journal article" date="2020" name="Nature">
        <title>Giant virus diversity and host interactions through global metagenomics.</title>
        <authorList>
            <person name="Schulz F."/>
            <person name="Roux S."/>
            <person name="Paez-Espino D."/>
            <person name="Jungbluth S."/>
            <person name="Walsh D.A."/>
            <person name="Denef V.J."/>
            <person name="McMahon K.D."/>
            <person name="Konstantinidis K.T."/>
            <person name="Eloe-Fadrosh E.A."/>
            <person name="Kyrpides N.C."/>
            <person name="Woyke T."/>
        </authorList>
    </citation>
    <scope>NUCLEOTIDE SEQUENCE</scope>
    <source>
        <strain evidence="2">GVMAG-M-3300009182-46</strain>
    </source>
</reference>
<organism evidence="2">
    <name type="scientific">viral metagenome</name>
    <dbReference type="NCBI Taxonomy" id="1070528"/>
    <lineage>
        <taxon>unclassified sequences</taxon>
        <taxon>metagenomes</taxon>
        <taxon>organismal metagenomes</taxon>
    </lineage>
</organism>
<feature type="compositionally biased region" description="Acidic residues" evidence="1">
    <location>
        <begin position="382"/>
        <end position="420"/>
    </location>
</feature>
<evidence type="ECO:0000256" key="1">
    <source>
        <dbReference type="SAM" id="MobiDB-lite"/>
    </source>
</evidence>
<protein>
    <submittedName>
        <fullName evidence="2">Uncharacterized protein</fullName>
    </submittedName>
</protein>
<dbReference type="AlphaFoldDB" id="A0A6C0F4F9"/>
<proteinExistence type="predicted"/>
<name>A0A6C0F4F9_9ZZZZ</name>
<feature type="region of interest" description="Disordered" evidence="1">
    <location>
        <begin position="379"/>
        <end position="420"/>
    </location>
</feature>
<accession>A0A6C0F4F9</accession>